<feature type="region of interest" description="Disordered" evidence="2">
    <location>
        <begin position="457"/>
        <end position="476"/>
    </location>
</feature>
<sequence length="650" mass="67804">MAPPAPLTLRSTQGPSRASSSPSSSRSPSLDPHKTRPGPTPKQHGAAHAASSTRSTRDPFATIRSTRSIASVASTSTSSVGEARTTSPRSSQQQWRQSRMISSDTLVDPDSSGTSGVANNQRWSIWTAASTTLDCDCEDEVPEHEREGKSSPLEVKRDCSLRDKFGICGEHLIKPTDEDLNSYRGSITSSSLDTPSSTGCTLSTSAASSHSLRGEMTALQHKAMAGYQDQSGQNGDDDSSDEGDAALNAALVSANVALQAANLLLHSTLSDREYLSSLQARQREMDSQLEERERELRAQLERNRSMEDALLKVNREMEGLLASTSIASNRAVLSGGEGGTRWRTLARPEVHVSPSTRLEGIVEAQDVGATIGKTAAKRLERMLAGGASSSNPNATAGGTQDAKALLTSLAASTPKLARASSSASVISSSSSGAEDSLAAPLSTPSLLGVGKTAAASTTTAATSASPARGPMPKHRRSQTYFAPSSVAPSTSASSSLQDVHEQLEAEDRWASDPPPVTPQNAPVDLPPLMAVNPTPPPHRRVQSASAASMLLSTGHARSPSVIKPSTPASSEFSAYNALRSPGLGVHEEDGEIIEDANRARDEGALARLKLLRADSAPGGGKQQGEAAVMKDGLPASGGTQGGWGLGGWLR</sequence>
<evidence type="ECO:0000256" key="1">
    <source>
        <dbReference type="SAM" id="Coils"/>
    </source>
</evidence>
<feature type="region of interest" description="Disordered" evidence="2">
    <location>
        <begin position="482"/>
        <end position="525"/>
    </location>
</feature>
<evidence type="ECO:0000256" key="2">
    <source>
        <dbReference type="SAM" id="MobiDB-lite"/>
    </source>
</evidence>
<feature type="compositionally biased region" description="Polar residues" evidence="2">
    <location>
        <begin position="100"/>
        <end position="118"/>
    </location>
</feature>
<feature type="region of interest" description="Disordered" evidence="2">
    <location>
        <begin position="614"/>
        <end position="650"/>
    </location>
</feature>
<dbReference type="Proteomes" id="UP000245884">
    <property type="component" value="Unassembled WGS sequence"/>
</dbReference>
<dbReference type="GeneID" id="37030184"/>
<dbReference type="AlphaFoldDB" id="A0A316UNX0"/>
<feature type="compositionally biased region" description="Gly residues" evidence="2">
    <location>
        <begin position="638"/>
        <end position="650"/>
    </location>
</feature>
<feature type="compositionally biased region" description="Low complexity" evidence="2">
    <location>
        <begin position="15"/>
        <end position="29"/>
    </location>
</feature>
<keyword evidence="4" id="KW-1185">Reference proteome</keyword>
<feature type="compositionally biased region" description="Low complexity" evidence="2">
    <location>
        <begin position="63"/>
        <end position="99"/>
    </location>
</feature>
<proteinExistence type="predicted"/>
<dbReference type="RefSeq" id="XP_025361080.1">
    <property type="nucleotide sequence ID" value="XM_025508361.1"/>
</dbReference>
<feature type="region of interest" description="Disordered" evidence="2">
    <location>
        <begin position="189"/>
        <end position="211"/>
    </location>
</feature>
<feature type="region of interest" description="Disordered" evidence="2">
    <location>
        <begin position="1"/>
        <end position="118"/>
    </location>
</feature>
<feature type="compositionally biased region" description="Basic and acidic residues" evidence="2">
    <location>
        <begin position="498"/>
        <end position="510"/>
    </location>
</feature>
<name>A0A316UNX0_9BASI</name>
<dbReference type="EMBL" id="KZ819671">
    <property type="protein sequence ID" value="PWN26468.1"/>
    <property type="molecule type" value="Genomic_DNA"/>
</dbReference>
<gene>
    <name evidence="3" type="ORF">BDZ90DRAFT_261280</name>
</gene>
<dbReference type="OrthoDB" id="2555666at2759"/>
<accession>A0A316UNX0</accession>
<evidence type="ECO:0000313" key="4">
    <source>
        <dbReference type="Proteomes" id="UP000245884"/>
    </source>
</evidence>
<feature type="compositionally biased region" description="Low complexity" evidence="2">
    <location>
        <begin position="482"/>
        <end position="495"/>
    </location>
</feature>
<protein>
    <submittedName>
        <fullName evidence="3">Uncharacterized protein</fullName>
    </submittedName>
</protein>
<reference evidence="3 4" key="1">
    <citation type="journal article" date="2018" name="Mol. Biol. Evol.">
        <title>Broad Genomic Sampling Reveals a Smut Pathogenic Ancestry of the Fungal Clade Ustilaginomycotina.</title>
        <authorList>
            <person name="Kijpornyongpan T."/>
            <person name="Mondo S.J."/>
            <person name="Barry K."/>
            <person name="Sandor L."/>
            <person name="Lee J."/>
            <person name="Lipzen A."/>
            <person name="Pangilinan J."/>
            <person name="LaButti K."/>
            <person name="Hainaut M."/>
            <person name="Henrissat B."/>
            <person name="Grigoriev I.V."/>
            <person name="Spatafora J.W."/>
            <person name="Aime M.C."/>
        </authorList>
    </citation>
    <scope>NUCLEOTIDE SEQUENCE [LARGE SCALE GENOMIC DNA]</scope>
    <source>
        <strain evidence="3 4">MCA 5214</strain>
    </source>
</reference>
<feature type="coiled-coil region" evidence="1">
    <location>
        <begin position="275"/>
        <end position="316"/>
    </location>
</feature>
<keyword evidence="1" id="KW-0175">Coiled coil</keyword>
<evidence type="ECO:0000313" key="3">
    <source>
        <dbReference type="EMBL" id="PWN26468.1"/>
    </source>
</evidence>
<dbReference type="STRING" id="1569628.A0A316UNX0"/>
<organism evidence="3 4">
    <name type="scientific">Jaminaea rosea</name>
    <dbReference type="NCBI Taxonomy" id="1569628"/>
    <lineage>
        <taxon>Eukaryota</taxon>
        <taxon>Fungi</taxon>
        <taxon>Dikarya</taxon>
        <taxon>Basidiomycota</taxon>
        <taxon>Ustilaginomycotina</taxon>
        <taxon>Exobasidiomycetes</taxon>
        <taxon>Microstromatales</taxon>
        <taxon>Microstromatales incertae sedis</taxon>
        <taxon>Jaminaea</taxon>
    </lineage>
</organism>